<dbReference type="AlphaFoldDB" id="A0A6I7HLF1"/>
<gene>
    <name evidence="2" type="ORF">DFR48_110161</name>
</gene>
<dbReference type="Proteomes" id="UP000252582">
    <property type="component" value="Unassembled WGS sequence"/>
</dbReference>
<dbReference type="RefSeq" id="WP_170141918.1">
    <property type="nucleotide sequence ID" value="NZ_QPIX01000010.1"/>
</dbReference>
<dbReference type="PROSITE" id="PS50042">
    <property type="entry name" value="CNMP_BINDING_3"/>
    <property type="match status" value="1"/>
</dbReference>
<dbReference type="PANTHER" id="PTHR24567:SF76">
    <property type="entry name" value="CYCLIC NUCLEOTIDE-BINDING DOMAIN PROTEIN"/>
    <property type="match status" value="1"/>
</dbReference>
<evidence type="ECO:0000259" key="1">
    <source>
        <dbReference type="PROSITE" id="PS50042"/>
    </source>
</evidence>
<accession>A0A6I7HLF1</accession>
<reference evidence="2 3" key="1">
    <citation type="submission" date="2018-07" db="EMBL/GenBank/DDBJ databases">
        <title>Genomic Encyclopedia of Type Strains, Phase IV (KMG-IV): sequencing the most valuable type-strain genomes for metagenomic binning, comparative biology and taxonomic classification.</title>
        <authorList>
            <person name="Goeker M."/>
        </authorList>
    </citation>
    <scope>NUCLEOTIDE SEQUENCE [LARGE SCALE GENOMIC DNA]</scope>
    <source>
        <strain evidence="2 3">DSM 25528</strain>
    </source>
</reference>
<sequence>MALTRVKPEDCVSLTLFERIAGASLPERDRVLASIDRIDVGAGEAVFRQDDPHPLVYVVRQGLLKFTYLRADGEEWIKSFVAEGQFFGSLSALVAGRASFTVTAIEASSLERLPFFLLEDLADRDLAWSRMLRNALIILAERKERREREFLTLTAEERYRLLVREQVALLGRIPQKDLAAYLGITPVGLSRIARRVREEQESRAALNPG</sequence>
<name>A0A6I7HLF1_9HYPH</name>
<dbReference type="SMART" id="SM00100">
    <property type="entry name" value="cNMP"/>
    <property type="match status" value="1"/>
</dbReference>
<dbReference type="PANTHER" id="PTHR24567">
    <property type="entry name" value="CRP FAMILY TRANSCRIPTIONAL REGULATORY PROTEIN"/>
    <property type="match status" value="1"/>
</dbReference>
<protein>
    <submittedName>
        <fullName evidence="2">CRP-like cAMP-binding protein</fullName>
    </submittedName>
</protein>
<evidence type="ECO:0000313" key="2">
    <source>
        <dbReference type="EMBL" id="RCW21572.1"/>
    </source>
</evidence>
<dbReference type="InterPro" id="IPR000595">
    <property type="entry name" value="cNMP-bd_dom"/>
</dbReference>
<dbReference type="InterPro" id="IPR050397">
    <property type="entry name" value="Env_Response_Regulators"/>
</dbReference>
<dbReference type="GO" id="GO:0003700">
    <property type="term" value="F:DNA-binding transcription factor activity"/>
    <property type="evidence" value="ECO:0007669"/>
    <property type="project" value="TreeGrafter"/>
</dbReference>
<dbReference type="EMBL" id="QPIX01000010">
    <property type="protein sequence ID" value="RCW21572.1"/>
    <property type="molecule type" value="Genomic_DNA"/>
</dbReference>
<dbReference type="GO" id="GO:0005829">
    <property type="term" value="C:cytosol"/>
    <property type="evidence" value="ECO:0007669"/>
    <property type="project" value="TreeGrafter"/>
</dbReference>
<keyword evidence="3" id="KW-1185">Reference proteome</keyword>
<dbReference type="CDD" id="cd00038">
    <property type="entry name" value="CAP_ED"/>
    <property type="match status" value="1"/>
</dbReference>
<comment type="caution">
    <text evidence="2">The sequence shown here is derived from an EMBL/GenBank/DDBJ whole genome shotgun (WGS) entry which is preliminary data.</text>
</comment>
<proteinExistence type="predicted"/>
<dbReference type="InterPro" id="IPR018490">
    <property type="entry name" value="cNMP-bd_dom_sf"/>
</dbReference>
<evidence type="ECO:0000313" key="3">
    <source>
        <dbReference type="Proteomes" id="UP000252582"/>
    </source>
</evidence>
<dbReference type="Gene3D" id="2.60.120.10">
    <property type="entry name" value="Jelly Rolls"/>
    <property type="match status" value="1"/>
</dbReference>
<dbReference type="SUPFAM" id="SSF51206">
    <property type="entry name" value="cAMP-binding domain-like"/>
    <property type="match status" value="1"/>
</dbReference>
<dbReference type="Pfam" id="PF00027">
    <property type="entry name" value="cNMP_binding"/>
    <property type="match status" value="1"/>
</dbReference>
<dbReference type="InterPro" id="IPR014710">
    <property type="entry name" value="RmlC-like_jellyroll"/>
</dbReference>
<feature type="domain" description="Cyclic nucleotide-binding" evidence="1">
    <location>
        <begin position="19"/>
        <end position="113"/>
    </location>
</feature>
<organism evidence="2 3">
    <name type="scientific">Ciceribacter lividus</name>
    <dbReference type="NCBI Taxonomy" id="1197950"/>
    <lineage>
        <taxon>Bacteria</taxon>
        <taxon>Pseudomonadati</taxon>
        <taxon>Pseudomonadota</taxon>
        <taxon>Alphaproteobacteria</taxon>
        <taxon>Hyphomicrobiales</taxon>
        <taxon>Rhizobiaceae</taxon>
        <taxon>Ciceribacter</taxon>
    </lineage>
</organism>